<dbReference type="SUPFAM" id="SSF51182">
    <property type="entry name" value="RmlC-like cupins"/>
    <property type="match status" value="1"/>
</dbReference>
<sequence>MTNARIDLPRRGESGNPFFSDWHPEPRRQNLIPLTGQMEVTVGDGTSIVLNPGDVLLAEDLTGQGHQVRSLGDHPYSRVTIPLE</sequence>
<dbReference type="InterPro" id="IPR014710">
    <property type="entry name" value="RmlC-like_jellyroll"/>
</dbReference>
<evidence type="ECO:0008006" key="3">
    <source>
        <dbReference type="Google" id="ProtNLM"/>
    </source>
</evidence>
<dbReference type="InterPro" id="IPR011051">
    <property type="entry name" value="RmlC_Cupin_sf"/>
</dbReference>
<accession>A0A382PTW8</accession>
<name>A0A382PTW8_9ZZZZ</name>
<proteinExistence type="predicted"/>
<dbReference type="Gene3D" id="2.60.120.10">
    <property type="entry name" value="Jelly Rolls"/>
    <property type="match status" value="1"/>
</dbReference>
<evidence type="ECO:0000256" key="1">
    <source>
        <dbReference type="SAM" id="MobiDB-lite"/>
    </source>
</evidence>
<feature type="region of interest" description="Disordered" evidence="1">
    <location>
        <begin position="1"/>
        <end position="24"/>
    </location>
</feature>
<protein>
    <recommendedName>
        <fullName evidence="3">Cupin 2 conserved barrel domain-containing protein</fullName>
    </recommendedName>
</protein>
<reference evidence="2" key="1">
    <citation type="submission" date="2018-05" db="EMBL/GenBank/DDBJ databases">
        <authorList>
            <person name="Lanie J.A."/>
            <person name="Ng W.-L."/>
            <person name="Kazmierczak K.M."/>
            <person name="Andrzejewski T.M."/>
            <person name="Davidsen T.M."/>
            <person name="Wayne K.J."/>
            <person name="Tettelin H."/>
            <person name="Glass J.I."/>
            <person name="Rusch D."/>
            <person name="Podicherti R."/>
            <person name="Tsui H.-C.T."/>
            <person name="Winkler M.E."/>
        </authorList>
    </citation>
    <scope>NUCLEOTIDE SEQUENCE</scope>
</reference>
<gene>
    <name evidence="2" type="ORF">METZ01_LOCUS328296</name>
</gene>
<organism evidence="2">
    <name type="scientific">marine metagenome</name>
    <dbReference type="NCBI Taxonomy" id="408172"/>
    <lineage>
        <taxon>unclassified sequences</taxon>
        <taxon>metagenomes</taxon>
        <taxon>ecological metagenomes</taxon>
    </lineage>
</organism>
<dbReference type="EMBL" id="UINC01108952">
    <property type="protein sequence ID" value="SVC75442.1"/>
    <property type="molecule type" value="Genomic_DNA"/>
</dbReference>
<evidence type="ECO:0000313" key="2">
    <source>
        <dbReference type="EMBL" id="SVC75442.1"/>
    </source>
</evidence>
<dbReference type="AlphaFoldDB" id="A0A382PTW8"/>